<reference evidence="1" key="1">
    <citation type="journal article" date="2015" name="Nature">
        <title>Complex archaea that bridge the gap between prokaryotes and eukaryotes.</title>
        <authorList>
            <person name="Spang A."/>
            <person name="Saw J.H."/>
            <person name="Jorgensen S.L."/>
            <person name="Zaremba-Niedzwiedzka K."/>
            <person name="Martijn J."/>
            <person name="Lind A.E."/>
            <person name="van Eijk R."/>
            <person name="Schleper C."/>
            <person name="Guy L."/>
            <person name="Ettema T.J."/>
        </authorList>
    </citation>
    <scope>NUCLEOTIDE SEQUENCE</scope>
</reference>
<gene>
    <name evidence="1" type="ORF">LCGC14_2473890</name>
</gene>
<accession>A0A0F9BXF1</accession>
<protein>
    <submittedName>
        <fullName evidence="1">Uncharacterized protein</fullName>
    </submittedName>
</protein>
<organism evidence="1">
    <name type="scientific">marine sediment metagenome</name>
    <dbReference type="NCBI Taxonomy" id="412755"/>
    <lineage>
        <taxon>unclassified sequences</taxon>
        <taxon>metagenomes</taxon>
        <taxon>ecological metagenomes</taxon>
    </lineage>
</organism>
<comment type="caution">
    <text evidence="1">The sequence shown here is derived from an EMBL/GenBank/DDBJ whole genome shotgun (WGS) entry which is preliminary data.</text>
</comment>
<evidence type="ECO:0000313" key="1">
    <source>
        <dbReference type="EMBL" id="KKL18597.1"/>
    </source>
</evidence>
<proteinExistence type="predicted"/>
<dbReference type="EMBL" id="LAZR01038807">
    <property type="protein sequence ID" value="KKL18597.1"/>
    <property type="molecule type" value="Genomic_DNA"/>
</dbReference>
<feature type="non-terminal residue" evidence="1">
    <location>
        <position position="1"/>
    </location>
</feature>
<dbReference type="AlphaFoldDB" id="A0A0F9BXF1"/>
<sequence length="154" mass="17862">PTHSRARYGFGVCGHGYKYVYPDMGLYQEVILLTHQCKEIKWVVENVFPYYGYLIEPSRILGRHAYWSNFFIPHRSFTANNKIAGNTKIHKNLSSYRITGEKAYLKQVTGFDLDKYTGFDKRKTLRNCVEPKAGLHILSCMDDNKVTLKQGNLF</sequence>
<name>A0A0F9BXF1_9ZZZZ</name>